<keyword evidence="3" id="KW-1185">Reference proteome</keyword>
<feature type="domain" description="Killer toxin Kp4" evidence="1">
    <location>
        <begin position="71"/>
        <end position="141"/>
    </location>
</feature>
<reference evidence="2" key="1">
    <citation type="submission" date="2023-03" db="EMBL/GenBank/DDBJ databases">
        <title>Massive genome expansion in bonnet fungi (Mycena s.s.) driven by repeated elements and novel gene families across ecological guilds.</title>
        <authorList>
            <consortium name="Lawrence Berkeley National Laboratory"/>
            <person name="Harder C.B."/>
            <person name="Miyauchi S."/>
            <person name="Viragh M."/>
            <person name="Kuo A."/>
            <person name="Thoen E."/>
            <person name="Andreopoulos B."/>
            <person name="Lu D."/>
            <person name="Skrede I."/>
            <person name="Drula E."/>
            <person name="Henrissat B."/>
            <person name="Morin E."/>
            <person name="Kohler A."/>
            <person name="Barry K."/>
            <person name="LaButti K."/>
            <person name="Morin E."/>
            <person name="Salamov A."/>
            <person name="Lipzen A."/>
            <person name="Mereny Z."/>
            <person name="Hegedus B."/>
            <person name="Baldrian P."/>
            <person name="Stursova M."/>
            <person name="Weitz H."/>
            <person name="Taylor A."/>
            <person name="Grigoriev I.V."/>
            <person name="Nagy L.G."/>
            <person name="Martin F."/>
            <person name="Kauserud H."/>
        </authorList>
    </citation>
    <scope>NUCLEOTIDE SEQUENCE</scope>
    <source>
        <strain evidence="2">CBHHK067</strain>
    </source>
</reference>
<comment type="caution">
    <text evidence="2">The sequence shown here is derived from an EMBL/GenBank/DDBJ whole genome shotgun (WGS) entry which is preliminary data.</text>
</comment>
<dbReference type="EMBL" id="JARKIE010000061">
    <property type="protein sequence ID" value="KAJ7690960.1"/>
    <property type="molecule type" value="Genomic_DNA"/>
</dbReference>
<dbReference type="Pfam" id="PF09044">
    <property type="entry name" value="Kp4"/>
    <property type="match status" value="1"/>
</dbReference>
<name>A0AAD7DGM2_MYCRO</name>
<protein>
    <recommendedName>
        <fullName evidence="1">Killer toxin Kp4 domain-containing protein</fullName>
    </recommendedName>
</protein>
<dbReference type="Proteomes" id="UP001221757">
    <property type="component" value="Unassembled WGS sequence"/>
</dbReference>
<dbReference type="AlphaFoldDB" id="A0AAD7DGM2"/>
<dbReference type="SUPFAM" id="SSF55221">
    <property type="entry name" value="Yeast killer toxins"/>
    <property type="match status" value="1"/>
</dbReference>
<dbReference type="Gene3D" id="3.30.430.10">
    <property type="entry name" value="Killer Toxin P4, subunit A"/>
    <property type="match status" value="1"/>
</dbReference>
<sequence>MAEMNKVVLCPFLISLRHIASIQVLIYDIISANRTHKITLPHTITQRFKLKMKLCPLIRRARLHGCDRTPNGAQIACADVIWLIGGSGAVCAFLQNSGGLGAVDIKPLAADLVNHGCTTCGSYPFPTGVNGVEGLFTFNYVGNANCSNAACQKVILMDNTCGLFVDFIAAVVLPLPT</sequence>
<dbReference type="GO" id="GO:0005576">
    <property type="term" value="C:extracellular region"/>
    <property type="evidence" value="ECO:0007669"/>
    <property type="project" value="InterPro"/>
</dbReference>
<gene>
    <name evidence="2" type="ORF">B0H17DRAFT_1201317</name>
</gene>
<accession>A0AAD7DGM2</accession>
<dbReference type="InterPro" id="IPR015131">
    <property type="entry name" value="Killer_tox_Kp4"/>
</dbReference>
<evidence type="ECO:0000313" key="2">
    <source>
        <dbReference type="EMBL" id="KAJ7690960.1"/>
    </source>
</evidence>
<evidence type="ECO:0000259" key="1">
    <source>
        <dbReference type="Pfam" id="PF09044"/>
    </source>
</evidence>
<dbReference type="InterPro" id="IPR011329">
    <property type="entry name" value="Killer_tox_Kp4/SMK"/>
</dbReference>
<organism evidence="2 3">
    <name type="scientific">Mycena rosella</name>
    <name type="common">Pink bonnet</name>
    <name type="synonym">Agaricus rosellus</name>
    <dbReference type="NCBI Taxonomy" id="1033263"/>
    <lineage>
        <taxon>Eukaryota</taxon>
        <taxon>Fungi</taxon>
        <taxon>Dikarya</taxon>
        <taxon>Basidiomycota</taxon>
        <taxon>Agaricomycotina</taxon>
        <taxon>Agaricomycetes</taxon>
        <taxon>Agaricomycetidae</taxon>
        <taxon>Agaricales</taxon>
        <taxon>Marasmiineae</taxon>
        <taxon>Mycenaceae</taxon>
        <taxon>Mycena</taxon>
    </lineage>
</organism>
<evidence type="ECO:0000313" key="3">
    <source>
        <dbReference type="Proteomes" id="UP001221757"/>
    </source>
</evidence>
<proteinExistence type="predicted"/>